<evidence type="ECO:0000313" key="3">
    <source>
        <dbReference type="Proteomes" id="UP000703269"/>
    </source>
</evidence>
<dbReference type="AlphaFoldDB" id="A0A9P3LHM1"/>
<dbReference type="EMBL" id="BPQB01000051">
    <property type="protein sequence ID" value="GJE95681.1"/>
    <property type="molecule type" value="Genomic_DNA"/>
</dbReference>
<sequence length="73" mass="8049">MSTTLIECSESAHERRSDDDKQDESAGGMPLALHAIVRAFLALVVYQTFASAEHTQMLSPSARSLRLNLCTRL</sequence>
<organism evidence="2 3">
    <name type="scientific">Phanerochaete sordida</name>
    <dbReference type="NCBI Taxonomy" id="48140"/>
    <lineage>
        <taxon>Eukaryota</taxon>
        <taxon>Fungi</taxon>
        <taxon>Dikarya</taxon>
        <taxon>Basidiomycota</taxon>
        <taxon>Agaricomycotina</taxon>
        <taxon>Agaricomycetes</taxon>
        <taxon>Polyporales</taxon>
        <taxon>Phanerochaetaceae</taxon>
        <taxon>Phanerochaete</taxon>
    </lineage>
</organism>
<evidence type="ECO:0000313" key="2">
    <source>
        <dbReference type="EMBL" id="GJE95681.1"/>
    </source>
</evidence>
<keyword evidence="3" id="KW-1185">Reference proteome</keyword>
<dbReference type="Proteomes" id="UP000703269">
    <property type="component" value="Unassembled WGS sequence"/>
</dbReference>
<feature type="region of interest" description="Disordered" evidence="1">
    <location>
        <begin position="1"/>
        <end position="26"/>
    </location>
</feature>
<proteinExistence type="predicted"/>
<protein>
    <submittedName>
        <fullName evidence="2">Uncharacterized protein</fullName>
    </submittedName>
</protein>
<evidence type="ECO:0000256" key="1">
    <source>
        <dbReference type="SAM" id="MobiDB-lite"/>
    </source>
</evidence>
<reference evidence="2 3" key="1">
    <citation type="submission" date="2021-08" db="EMBL/GenBank/DDBJ databases">
        <title>Draft Genome Sequence of Phanerochaete sordida strain YK-624.</title>
        <authorList>
            <person name="Mori T."/>
            <person name="Dohra H."/>
            <person name="Suzuki T."/>
            <person name="Kawagishi H."/>
            <person name="Hirai H."/>
        </authorList>
    </citation>
    <scope>NUCLEOTIDE SEQUENCE [LARGE SCALE GENOMIC DNA]</scope>
    <source>
        <strain evidence="2 3">YK-624</strain>
    </source>
</reference>
<comment type="caution">
    <text evidence="2">The sequence shown here is derived from an EMBL/GenBank/DDBJ whole genome shotgun (WGS) entry which is preliminary data.</text>
</comment>
<feature type="compositionally biased region" description="Basic and acidic residues" evidence="1">
    <location>
        <begin position="10"/>
        <end position="19"/>
    </location>
</feature>
<accession>A0A9P3LHM1</accession>
<gene>
    <name evidence="2" type="ORF">PsYK624_118670</name>
</gene>
<name>A0A9P3LHM1_9APHY</name>